<feature type="domain" description="Glycosyl transferase family 1" evidence="3">
    <location>
        <begin position="180"/>
        <end position="341"/>
    </location>
</feature>
<organism evidence="4 5">
    <name type="scientific">Aliarcobacter butzleri L355</name>
    <dbReference type="NCBI Taxonomy" id="1447263"/>
    <lineage>
        <taxon>Bacteria</taxon>
        <taxon>Pseudomonadati</taxon>
        <taxon>Campylobacterota</taxon>
        <taxon>Epsilonproteobacteria</taxon>
        <taxon>Campylobacterales</taxon>
        <taxon>Arcobacteraceae</taxon>
        <taxon>Aliarcobacter</taxon>
    </lineage>
</organism>
<dbReference type="Proteomes" id="UP000035154">
    <property type="component" value="Unassembled WGS sequence"/>
</dbReference>
<evidence type="ECO:0000256" key="2">
    <source>
        <dbReference type="ARBA" id="ARBA00022679"/>
    </source>
</evidence>
<evidence type="ECO:0000256" key="1">
    <source>
        <dbReference type="ARBA" id="ARBA00022676"/>
    </source>
</evidence>
<evidence type="ECO:0000313" key="5">
    <source>
        <dbReference type="Proteomes" id="UP000035154"/>
    </source>
</evidence>
<accession>A0A0G9KYS3</accession>
<reference evidence="4 5" key="1">
    <citation type="submission" date="2014-01" db="EMBL/GenBank/DDBJ databases">
        <title>Development of a Comparative Genomic Fingerprinting Assay for High Resolution Genotyping of Arcobacter butzleri.</title>
        <authorList>
            <person name="Webb A.L."/>
            <person name="Inglis G.D."/>
            <person name="Kruczkiewicz P."/>
            <person name="Selinger L.B."/>
            <person name="Taboada E.N."/>
        </authorList>
    </citation>
    <scope>NUCLEOTIDE SEQUENCE [LARGE SCALE GENOMIC DNA]</scope>
    <source>
        <strain evidence="4 5">L355</strain>
    </source>
</reference>
<protein>
    <recommendedName>
        <fullName evidence="3">Glycosyl transferase family 1 domain-containing protein</fullName>
    </recommendedName>
</protein>
<dbReference type="PATRIC" id="fig|1447263.3.peg.10"/>
<dbReference type="AlphaFoldDB" id="A0A0G9KYS3"/>
<dbReference type="Pfam" id="PF00534">
    <property type="entry name" value="Glycos_transf_1"/>
    <property type="match status" value="1"/>
</dbReference>
<dbReference type="RefSeq" id="WP_046997599.1">
    <property type="nucleotide sequence ID" value="NZ_JAIW01000002.1"/>
</dbReference>
<keyword evidence="2" id="KW-0808">Transferase</keyword>
<dbReference type="Gene3D" id="3.40.50.2000">
    <property type="entry name" value="Glycogen Phosphorylase B"/>
    <property type="match status" value="2"/>
</dbReference>
<name>A0A0G9KYS3_9BACT</name>
<evidence type="ECO:0000259" key="3">
    <source>
        <dbReference type="Pfam" id="PF00534"/>
    </source>
</evidence>
<keyword evidence="1" id="KW-0328">Glycosyltransferase</keyword>
<dbReference type="PANTHER" id="PTHR12526:SF629">
    <property type="entry name" value="TEICHURONIC ACID BIOSYNTHESIS GLYCOSYLTRANSFERASE TUAH-RELATED"/>
    <property type="match status" value="1"/>
</dbReference>
<dbReference type="PANTHER" id="PTHR12526">
    <property type="entry name" value="GLYCOSYLTRANSFERASE"/>
    <property type="match status" value="1"/>
</dbReference>
<comment type="caution">
    <text evidence="4">The sequence shown here is derived from an EMBL/GenBank/DDBJ whole genome shotgun (WGS) entry which is preliminary data.</text>
</comment>
<sequence>MSNSIIPSQYANSVHVMKMCQALQQNDFEVELVCYIQNKDFDKDEIFSKYGIDTKFKLKHFYIKSLRAKFFQKIFSILLLLLNYDKKSLVYGRDVYGVYLASLLGFEIIYESHGLPTTKLYSFIEKLVLKSKKLKKFVVISEKLKEIYLDSGLVKDENKILVLHDGADEIDLSQRKINLGDGFHIGYVGSLYYEGRGVDIILEIAKLNPNFTFHLIGGKDEEVKYWKKIATDNVKFYGFLPHSEASKYLLSFDVVLMPYQKDLKLADNKVNTSSWMSPMKMFEYMAAKKAIVSSDLPVIREVLNEDNSILVEPDNIQDWSKAIQKLSENELLRNQLATNAHNNFIKYYIWRKRACLKF</sequence>
<proteinExistence type="predicted"/>
<dbReference type="CDD" id="cd03801">
    <property type="entry name" value="GT4_PimA-like"/>
    <property type="match status" value="1"/>
</dbReference>
<dbReference type="EMBL" id="JAIW01000002">
    <property type="protein sequence ID" value="KLE11774.1"/>
    <property type="molecule type" value="Genomic_DNA"/>
</dbReference>
<gene>
    <name evidence="4" type="ORF">AF80_00050</name>
</gene>
<dbReference type="GO" id="GO:0016757">
    <property type="term" value="F:glycosyltransferase activity"/>
    <property type="evidence" value="ECO:0007669"/>
    <property type="project" value="UniProtKB-KW"/>
</dbReference>
<evidence type="ECO:0000313" key="4">
    <source>
        <dbReference type="EMBL" id="KLE11774.1"/>
    </source>
</evidence>
<dbReference type="InterPro" id="IPR001296">
    <property type="entry name" value="Glyco_trans_1"/>
</dbReference>
<dbReference type="SUPFAM" id="SSF53756">
    <property type="entry name" value="UDP-Glycosyltransferase/glycogen phosphorylase"/>
    <property type="match status" value="1"/>
</dbReference>